<name>A0ABQ6TXN4_9ENTR</name>
<evidence type="ECO:0000313" key="1">
    <source>
        <dbReference type="EMBL" id="KAB0874884.1"/>
    </source>
</evidence>
<reference evidence="1 2" key="1">
    <citation type="submission" date="2019-08" db="EMBL/GenBank/DDBJ databases">
        <title>Prevalence, distribution, and phylogeny of type two toxin-antitoxin genes possessed by Cronobacter species where C. sakazakii homologs follow sequence type lineages.</title>
        <authorList>
            <person name="Finkelstein S."/>
            <person name="Negrete F."/>
            <person name="Jang H."/>
            <person name="Gopinath G.R."/>
            <person name="Tall B.D."/>
        </authorList>
    </citation>
    <scope>NUCLEOTIDE SEQUENCE [LARGE SCALE GENOMIC DNA]</scope>
    <source>
        <strain evidence="1 2">MOD1_GK1257</strain>
    </source>
</reference>
<evidence type="ECO:0000313" key="2">
    <source>
        <dbReference type="Proteomes" id="UP000469927"/>
    </source>
</evidence>
<sequence>MDKTNLYWTVDAKEVSLHIEGLDQAILDDHRQKVIMLFNAQPLPDKLLVLDEDGSEALSFSPPDGAAFYYLTKNEINEVLVVCVFHEKLEGWHDWHFSIDIKNKKLIKNSPAY</sequence>
<proteinExistence type="predicted"/>
<accession>A0ABQ6TXN4</accession>
<protein>
    <submittedName>
        <fullName evidence="1">Uncharacterized protein</fullName>
    </submittedName>
</protein>
<dbReference type="EMBL" id="WAGD01000058">
    <property type="protein sequence ID" value="KAB0874884.1"/>
    <property type="molecule type" value="Genomic_DNA"/>
</dbReference>
<dbReference type="Proteomes" id="UP000469927">
    <property type="component" value="Unassembled WGS sequence"/>
</dbReference>
<keyword evidence="2" id="KW-1185">Reference proteome</keyword>
<gene>
    <name evidence="1" type="ORF">FZI19_16745</name>
</gene>
<dbReference type="RefSeq" id="WP_131824751.1">
    <property type="nucleotide sequence ID" value="NZ_MSAE01000047.1"/>
</dbReference>
<comment type="caution">
    <text evidence="1">The sequence shown here is derived from an EMBL/GenBank/DDBJ whole genome shotgun (WGS) entry which is preliminary data.</text>
</comment>
<organism evidence="1 2">
    <name type="scientific">Cronobacter muytjensii</name>
    <dbReference type="NCBI Taxonomy" id="413501"/>
    <lineage>
        <taxon>Bacteria</taxon>
        <taxon>Pseudomonadati</taxon>
        <taxon>Pseudomonadota</taxon>
        <taxon>Gammaproteobacteria</taxon>
        <taxon>Enterobacterales</taxon>
        <taxon>Enterobacteriaceae</taxon>
        <taxon>Cronobacter</taxon>
    </lineage>
</organism>